<sequence>MLCPTRLDLIPYSMFRKNHFTTSTWFIDYSTPAHFPIAMSSHFHVLESRIGSAGTVSSPPRFPDLNRLDLFLWRYLKSLSFDTPVEILQDLKIMLTPPCRSVWRNLNGSS</sequence>
<proteinExistence type="predicted"/>
<gene>
    <name evidence="1" type="ORF">AVEN_249515_1</name>
</gene>
<protein>
    <submittedName>
        <fullName evidence="1">Uncharacterized protein</fullName>
    </submittedName>
</protein>
<dbReference type="OrthoDB" id="2230873at2759"/>
<dbReference type="GO" id="GO:0003676">
    <property type="term" value="F:nucleic acid binding"/>
    <property type="evidence" value="ECO:0007669"/>
    <property type="project" value="InterPro"/>
</dbReference>
<evidence type="ECO:0000313" key="1">
    <source>
        <dbReference type="EMBL" id="GBM66692.1"/>
    </source>
</evidence>
<organism evidence="1 2">
    <name type="scientific">Araneus ventricosus</name>
    <name type="common">Orbweaver spider</name>
    <name type="synonym">Epeira ventricosa</name>
    <dbReference type="NCBI Taxonomy" id="182803"/>
    <lineage>
        <taxon>Eukaryota</taxon>
        <taxon>Metazoa</taxon>
        <taxon>Ecdysozoa</taxon>
        <taxon>Arthropoda</taxon>
        <taxon>Chelicerata</taxon>
        <taxon>Arachnida</taxon>
        <taxon>Araneae</taxon>
        <taxon>Araneomorphae</taxon>
        <taxon>Entelegynae</taxon>
        <taxon>Araneoidea</taxon>
        <taxon>Araneidae</taxon>
        <taxon>Araneus</taxon>
    </lineage>
</organism>
<dbReference type="AlphaFoldDB" id="A0A4Y2HN37"/>
<dbReference type="InterPro" id="IPR036397">
    <property type="entry name" value="RNaseH_sf"/>
</dbReference>
<accession>A0A4Y2HN37</accession>
<reference evidence="1 2" key="1">
    <citation type="journal article" date="2019" name="Sci. Rep.">
        <title>Orb-weaving spider Araneus ventricosus genome elucidates the spidroin gene catalogue.</title>
        <authorList>
            <person name="Kono N."/>
            <person name="Nakamura H."/>
            <person name="Ohtoshi R."/>
            <person name="Moran D.A.P."/>
            <person name="Shinohara A."/>
            <person name="Yoshida Y."/>
            <person name="Fujiwara M."/>
            <person name="Mori M."/>
            <person name="Tomita M."/>
            <person name="Arakawa K."/>
        </authorList>
    </citation>
    <scope>NUCLEOTIDE SEQUENCE [LARGE SCALE GENOMIC DNA]</scope>
</reference>
<dbReference type="Gene3D" id="3.30.420.10">
    <property type="entry name" value="Ribonuclease H-like superfamily/Ribonuclease H"/>
    <property type="match status" value="1"/>
</dbReference>
<comment type="caution">
    <text evidence="1">The sequence shown here is derived from an EMBL/GenBank/DDBJ whole genome shotgun (WGS) entry which is preliminary data.</text>
</comment>
<keyword evidence="2" id="KW-1185">Reference proteome</keyword>
<dbReference type="EMBL" id="BGPR01002039">
    <property type="protein sequence ID" value="GBM66692.1"/>
    <property type="molecule type" value="Genomic_DNA"/>
</dbReference>
<evidence type="ECO:0000313" key="2">
    <source>
        <dbReference type="Proteomes" id="UP000499080"/>
    </source>
</evidence>
<dbReference type="Proteomes" id="UP000499080">
    <property type="component" value="Unassembled WGS sequence"/>
</dbReference>
<name>A0A4Y2HN37_ARAVE</name>